<dbReference type="EMBL" id="ML736763">
    <property type="protein sequence ID" value="KAE8404987.1"/>
    <property type="molecule type" value="Genomic_DNA"/>
</dbReference>
<dbReference type="AlphaFoldDB" id="A0A5N6I0K1"/>
<protein>
    <submittedName>
        <fullName evidence="1">Uncharacterized protein</fullName>
    </submittedName>
</protein>
<dbReference type="Gene3D" id="1.10.1520.10">
    <property type="entry name" value="Ribonuclease III domain"/>
    <property type="match status" value="1"/>
</dbReference>
<dbReference type="OrthoDB" id="67027at2759"/>
<dbReference type="InterPro" id="IPR036389">
    <property type="entry name" value="RNase_III_sf"/>
</dbReference>
<gene>
    <name evidence="1" type="ORF">BDV37DRAFT_282225</name>
</gene>
<evidence type="ECO:0000313" key="1">
    <source>
        <dbReference type="EMBL" id="KAE8404987.1"/>
    </source>
</evidence>
<organism evidence="1 2">
    <name type="scientific">Aspergillus pseudonomiae</name>
    <dbReference type="NCBI Taxonomy" id="1506151"/>
    <lineage>
        <taxon>Eukaryota</taxon>
        <taxon>Fungi</taxon>
        <taxon>Dikarya</taxon>
        <taxon>Ascomycota</taxon>
        <taxon>Pezizomycotina</taxon>
        <taxon>Eurotiomycetes</taxon>
        <taxon>Eurotiomycetidae</taxon>
        <taxon>Eurotiales</taxon>
        <taxon>Aspergillaceae</taxon>
        <taxon>Aspergillus</taxon>
        <taxon>Aspergillus subgen. Circumdati</taxon>
    </lineage>
</organism>
<dbReference type="RefSeq" id="XP_031942306.1">
    <property type="nucleotide sequence ID" value="XM_032086993.1"/>
</dbReference>
<name>A0A5N6I0K1_9EURO</name>
<reference evidence="1 2" key="1">
    <citation type="submission" date="2019-04" db="EMBL/GenBank/DDBJ databases">
        <authorList>
            <consortium name="DOE Joint Genome Institute"/>
            <person name="Mondo S."/>
            <person name="Kjaerbolling I."/>
            <person name="Vesth T."/>
            <person name="Frisvad J.C."/>
            <person name="Nybo J.L."/>
            <person name="Theobald S."/>
            <person name="Kildgaard S."/>
            <person name="Isbrandt T."/>
            <person name="Kuo A."/>
            <person name="Sato A."/>
            <person name="Lyhne E.K."/>
            <person name="Kogle M.E."/>
            <person name="Wiebenga A."/>
            <person name="Kun R.S."/>
            <person name="Lubbers R.J."/>
            <person name="Makela M.R."/>
            <person name="Barry K."/>
            <person name="Chovatia M."/>
            <person name="Clum A."/>
            <person name="Daum C."/>
            <person name="Haridas S."/>
            <person name="He G."/>
            <person name="LaButti K."/>
            <person name="Lipzen A."/>
            <person name="Riley R."/>
            <person name="Salamov A."/>
            <person name="Simmons B.A."/>
            <person name="Magnuson J.K."/>
            <person name="Henrissat B."/>
            <person name="Mortensen U.H."/>
            <person name="Larsen T.O."/>
            <person name="Devries R.P."/>
            <person name="Grigoriev I.V."/>
            <person name="Machida M."/>
            <person name="Baker S.E."/>
            <person name="Andersen M.R."/>
            <person name="Cantor M.N."/>
            <person name="Hua S.X."/>
        </authorList>
    </citation>
    <scope>NUCLEOTIDE SEQUENCE [LARGE SCALE GENOMIC DNA]</scope>
    <source>
        <strain evidence="1 2">CBS 119388</strain>
    </source>
</reference>
<dbReference type="SUPFAM" id="SSF69065">
    <property type="entry name" value="RNase III domain-like"/>
    <property type="match status" value="1"/>
</dbReference>
<keyword evidence="2" id="KW-1185">Reference proteome</keyword>
<evidence type="ECO:0000313" key="2">
    <source>
        <dbReference type="Proteomes" id="UP000325579"/>
    </source>
</evidence>
<accession>A0A5N6I0K1</accession>
<dbReference type="Proteomes" id="UP000325579">
    <property type="component" value="Unassembled WGS sequence"/>
</dbReference>
<dbReference type="GO" id="GO:0004525">
    <property type="term" value="F:ribonuclease III activity"/>
    <property type="evidence" value="ECO:0007669"/>
    <property type="project" value="InterPro"/>
</dbReference>
<sequence length="634" mass="71348">MASLDQVQSVESIIQYSFTNKDYLRQALTAAGVENYNHEGNRQLAQVGASWVDTVLNIVFMRMGISKEHKAKLKLELTKRDHLVLAAKRSGISKYIKYSCRSGFESTAVLRNTINAIIAAVLLDTNGSISVTLFVLSCIFMTPDIQYLETGSEAIVEAVSAVTNAALTAGIHFSGVLTPPAIESLPINLPSQTVADLEQHHMLISPVHTSLYAPVPPLFGCSDSLGMIRNDPGISINISTSGVTSEPNILPNFHQQPQYHDHVFQINPLPDGSIVEEFPSASIDPSSVPDHATFPVPSVIPSEAPRSSTTKPKRPSETERNDKQKIKRVKGTQVFHLDPELKEFLANEKTKCEQQCLPLPEATYFTPEIQEQLMNPEKKLCEALIRLVINIASPHTILALGRMIQRARKDDNFRSCCLRDIIPSQRLHLIERLEQEAGIIQIMRWYHILEMFRGCGGHETVSSAGYVHYTADTIPRSRKTMGNPRNMDEHKVTQALMAEIFPDLKPDTEYYRSQLKRFNRLRRVGKRLHILTETFGEGILGLILDNTLDGRLDPCVSDVMFWKPTEEEFRRFIRLLDNSQGELLRKFSEPVWAILEPVFSCRLAEMEIFHIEKMCPEEILRYPKGAPGLLACIR</sequence>
<proteinExistence type="predicted"/>
<dbReference type="GeneID" id="43671684"/>
<accession>A0A5N7DF26</accession>
<dbReference type="GO" id="GO:0006396">
    <property type="term" value="P:RNA processing"/>
    <property type="evidence" value="ECO:0007669"/>
    <property type="project" value="InterPro"/>
</dbReference>